<dbReference type="RefSeq" id="WP_143537988.1">
    <property type="nucleotide sequence ID" value="NZ_PDEV01000058.1"/>
</dbReference>
<proteinExistence type="predicted"/>
<organism evidence="1 2">
    <name type="scientific">Rothia dentocariosa</name>
    <dbReference type="NCBI Taxonomy" id="2047"/>
    <lineage>
        <taxon>Bacteria</taxon>
        <taxon>Bacillati</taxon>
        <taxon>Actinomycetota</taxon>
        <taxon>Actinomycetes</taxon>
        <taxon>Micrococcales</taxon>
        <taxon>Micrococcaceae</taxon>
        <taxon>Rothia</taxon>
    </lineage>
</organism>
<evidence type="ECO:0000313" key="2">
    <source>
        <dbReference type="Proteomes" id="UP000219947"/>
    </source>
</evidence>
<sequence>MSAADGFDAVVVGSGPNGLIGAVTLAEAGLRVLLVEAAEEFGGGLRSGQLTGLDGFTHDWCATVLPLARASAAFRD</sequence>
<dbReference type="AlphaFoldDB" id="A0A2A8CY80"/>
<accession>A0A2A8CY80</accession>
<dbReference type="SUPFAM" id="SSF51905">
    <property type="entry name" value="FAD/NAD(P)-binding domain"/>
    <property type="match status" value="1"/>
</dbReference>
<evidence type="ECO:0000313" key="1">
    <source>
        <dbReference type="EMBL" id="PEN13338.1"/>
    </source>
</evidence>
<dbReference type="Pfam" id="PF13450">
    <property type="entry name" value="NAD_binding_8"/>
    <property type="match status" value="1"/>
</dbReference>
<dbReference type="PANTHER" id="PTHR10668:SF105">
    <property type="entry name" value="DEHYDROGENASE-RELATED"/>
    <property type="match status" value="1"/>
</dbReference>
<keyword evidence="2" id="KW-1185">Reference proteome</keyword>
<dbReference type="PANTHER" id="PTHR10668">
    <property type="entry name" value="PHYTOENE DEHYDROGENASE"/>
    <property type="match status" value="1"/>
</dbReference>
<dbReference type="InterPro" id="IPR036188">
    <property type="entry name" value="FAD/NAD-bd_sf"/>
</dbReference>
<comment type="caution">
    <text evidence="1">The sequence shown here is derived from an EMBL/GenBank/DDBJ whole genome shotgun (WGS) entry which is preliminary data.</text>
</comment>
<dbReference type="EMBL" id="PDEV01000058">
    <property type="protein sequence ID" value="PEN13338.1"/>
    <property type="molecule type" value="Genomic_DNA"/>
</dbReference>
<dbReference type="Gene3D" id="3.50.50.60">
    <property type="entry name" value="FAD/NAD(P)-binding domain"/>
    <property type="match status" value="1"/>
</dbReference>
<gene>
    <name evidence="1" type="ORF">CRM92_10715</name>
</gene>
<dbReference type="Proteomes" id="UP000219947">
    <property type="component" value="Unassembled WGS sequence"/>
</dbReference>
<feature type="non-terminal residue" evidence="1">
    <location>
        <position position="76"/>
    </location>
</feature>
<reference evidence="1" key="1">
    <citation type="submission" date="2017-10" db="EMBL/GenBank/DDBJ databases">
        <title>Kefir isolates.</title>
        <authorList>
            <person name="Kim Y."/>
            <person name="Blasche S."/>
        </authorList>
    </citation>
    <scope>NUCLEOTIDE SEQUENCE [LARGE SCALE GENOMIC DNA]</scope>
    <source>
        <strain evidence="1">OG2-2</strain>
    </source>
</reference>
<protein>
    <submittedName>
        <fullName evidence="1">FAD-dependent oxidoreductase</fullName>
    </submittedName>
</protein>
<name>A0A2A8CY80_9MICC</name>